<name>A0ABX8HRN4_9PSED</name>
<protein>
    <submittedName>
        <fullName evidence="2">Uncharacterized protein</fullName>
    </submittedName>
</protein>
<gene>
    <name evidence="2" type="ORF">KQP88_18975</name>
</gene>
<keyword evidence="3" id="KW-1185">Reference proteome</keyword>
<evidence type="ECO:0000313" key="2">
    <source>
        <dbReference type="EMBL" id="QWU82106.1"/>
    </source>
</evidence>
<organism evidence="2 3">
    <name type="scientific">Pseudomonas lijiangensis</name>
    <dbReference type="NCBI Taxonomy" id="2995658"/>
    <lineage>
        <taxon>Bacteria</taxon>
        <taxon>Pseudomonadati</taxon>
        <taxon>Pseudomonadota</taxon>
        <taxon>Gammaproteobacteria</taxon>
        <taxon>Pseudomonadales</taxon>
        <taxon>Pseudomonadaceae</taxon>
        <taxon>Pseudomonas</taxon>
    </lineage>
</organism>
<evidence type="ECO:0000313" key="3">
    <source>
        <dbReference type="Proteomes" id="UP000683401"/>
    </source>
</evidence>
<sequence>MNIGSVVSTVVKPQLSSVQPGASTSMKAAAPEAEPGMSAKEARAKEFYTREEEPWEGKFYIYGDDFIKSEKRPMTKEIYLGSLESSAWINMTIQQSYYDSFRKELVELRPDLASKGFGYTLGDDAQIKIISYENSLNEDEIKWLTKTLNNIEDFKESVQSHARTLMKLVDHDTEKFGGKYILNLMNFQDTIDYGKIVAIRKNDLSEEWIRQIHENAEKREPSLIDIRA</sequence>
<proteinExistence type="predicted"/>
<accession>A0ABX8HRN4</accession>
<dbReference type="RefSeq" id="WP_216703895.1">
    <property type="nucleotide sequence ID" value="NZ_CP076668.1"/>
</dbReference>
<evidence type="ECO:0000256" key="1">
    <source>
        <dbReference type="SAM" id="MobiDB-lite"/>
    </source>
</evidence>
<feature type="region of interest" description="Disordered" evidence="1">
    <location>
        <begin position="18"/>
        <end position="40"/>
    </location>
</feature>
<dbReference type="EMBL" id="CP076668">
    <property type="protein sequence ID" value="QWU82106.1"/>
    <property type="molecule type" value="Genomic_DNA"/>
</dbReference>
<reference evidence="3" key="1">
    <citation type="submission" date="2021-06" db="EMBL/GenBank/DDBJ databases">
        <title>Identification of Pseudomonas cichorii causing bacterial leaf black spot of flue-cured tobacco, a new disease in China.</title>
        <authorList>
            <person name="Lu C.-H."/>
        </authorList>
    </citation>
    <scope>NUCLEOTIDE SEQUENCE [LARGE SCALE GENOMIC DNA]</scope>
    <source>
        <strain evidence="3">LJ2</strain>
    </source>
</reference>
<dbReference type="Proteomes" id="UP000683401">
    <property type="component" value="Chromosome"/>
</dbReference>